<evidence type="ECO:0000313" key="2">
    <source>
        <dbReference type="Proteomes" id="UP000276133"/>
    </source>
</evidence>
<proteinExistence type="predicted"/>
<keyword evidence="2" id="KW-1185">Reference proteome</keyword>
<reference evidence="1 2" key="1">
    <citation type="journal article" date="2018" name="Sci. Rep.">
        <title>Genomic signatures of local adaptation to the degree of environmental predictability in rotifers.</title>
        <authorList>
            <person name="Franch-Gras L."/>
            <person name="Hahn C."/>
            <person name="Garcia-Roger E.M."/>
            <person name="Carmona M.J."/>
            <person name="Serra M."/>
            <person name="Gomez A."/>
        </authorList>
    </citation>
    <scope>NUCLEOTIDE SEQUENCE [LARGE SCALE GENOMIC DNA]</scope>
    <source>
        <strain evidence="1">HYR1</strain>
    </source>
</reference>
<dbReference type="AlphaFoldDB" id="A0A3M7P7W8"/>
<gene>
    <name evidence="1" type="ORF">BpHYR1_041314</name>
</gene>
<dbReference type="Proteomes" id="UP000276133">
    <property type="component" value="Unassembled WGS sequence"/>
</dbReference>
<accession>A0A3M7P7W8</accession>
<name>A0A3M7P7W8_BRAPC</name>
<comment type="caution">
    <text evidence="1">The sequence shown here is derived from an EMBL/GenBank/DDBJ whole genome shotgun (WGS) entry which is preliminary data.</text>
</comment>
<dbReference type="EMBL" id="REGN01012783">
    <property type="protein sequence ID" value="RMZ94837.1"/>
    <property type="molecule type" value="Genomic_DNA"/>
</dbReference>
<protein>
    <submittedName>
        <fullName evidence="1">Uncharacterized protein</fullName>
    </submittedName>
</protein>
<evidence type="ECO:0000313" key="1">
    <source>
        <dbReference type="EMBL" id="RMZ94837.1"/>
    </source>
</evidence>
<organism evidence="1 2">
    <name type="scientific">Brachionus plicatilis</name>
    <name type="common">Marine rotifer</name>
    <name type="synonym">Brachionus muelleri</name>
    <dbReference type="NCBI Taxonomy" id="10195"/>
    <lineage>
        <taxon>Eukaryota</taxon>
        <taxon>Metazoa</taxon>
        <taxon>Spiralia</taxon>
        <taxon>Gnathifera</taxon>
        <taxon>Rotifera</taxon>
        <taxon>Eurotatoria</taxon>
        <taxon>Monogononta</taxon>
        <taxon>Pseudotrocha</taxon>
        <taxon>Ploima</taxon>
        <taxon>Brachionidae</taxon>
        <taxon>Brachionus</taxon>
    </lineage>
</organism>
<sequence length="186" mass="20813">MSRCANKSRQQCATQSITTKHRLSGSKQFRDKIKCLNDSDGVPHKDGGKIAKFLNNQFGNVFITRLLSTIAAQRNLLTFQHPQIYRSLEPNEITRHGPYSPSCRQELCQCLSRGHGIGMKKSVVTSLLEAVDRISTGIDNGVSCLTSVPHLRQSLRPSLSLLSQNQVDQEWLLSQINQSGQRLLVR</sequence>